<dbReference type="InterPro" id="IPR050597">
    <property type="entry name" value="Cytochrome_c_Oxidase_Subunit"/>
</dbReference>
<keyword evidence="7" id="KW-0732">Signal</keyword>
<feature type="domain" description="Cytochrome c" evidence="8">
    <location>
        <begin position="26"/>
        <end position="105"/>
    </location>
</feature>
<dbReference type="GO" id="GO:0020037">
    <property type="term" value="F:heme binding"/>
    <property type="evidence" value="ECO:0007669"/>
    <property type="project" value="InterPro"/>
</dbReference>
<dbReference type="GO" id="GO:0009055">
    <property type="term" value="F:electron transfer activity"/>
    <property type="evidence" value="ECO:0007669"/>
    <property type="project" value="InterPro"/>
</dbReference>
<dbReference type="InterPro" id="IPR008168">
    <property type="entry name" value="Cyt_C_IC"/>
</dbReference>
<dbReference type="PROSITE" id="PS51007">
    <property type="entry name" value="CYTC"/>
    <property type="match status" value="1"/>
</dbReference>
<gene>
    <name evidence="9" type="ORF">SBA1_1310010</name>
</gene>
<sequence length="106" mass="11332">MKHLFFRMCVVILLAVGVVALCNTSAAAQDAAGTYKAKCAMCHGPDGKGGKMGTRDFASPEVKAETDAQLTEIITKGKPPKMPAYEGKLKDTEIKDLVAYIRSLAK</sequence>
<evidence type="ECO:0000259" key="8">
    <source>
        <dbReference type="PROSITE" id="PS51007"/>
    </source>
</evidence>
<evidence type="ECO:0000256" key="4">
    <source>
        <dbReference type="ARBA" id="ARBA00022982"/>
    </source>
</evidence>
<reference evidence="10" key="1">
    <citation type="submission" date="2018-02" db="EMBL/GenBank/DDBJ databases">
        <authorList>
            <person name="Hausmann B."/>
        </authorList>
    </citation>
    <scope>NUCLEOTIDE SEQUENCE [LARGE SCALE GENOMIC DNA]</scope>
    <source>
        <strain evidence="10">Peat soil MAG SbA1</strain>
    </source>
</reference>
<protein>
    <submittedName>
        <fullName evidence="9">Cytochrome c, class I</fullName>
    </submittedName>
</protein>
<dbReference type="PANTHER" id="PTHR33751:SF1">
    <property type="entry name" value="CBB3-TYPE CYTOCHROME C OXIDASE SUBUNIT FIXP"/>
    <property type="match status" value="1"/>
</dbReference>
<dbReference type="EMBL" id="OMOD01000037">
    <property type="protein sequence ID" value="SPF34589.1"/>
    <property type="molecule type" value="Genomic_DNA"/>
</dbReference>
<proteinExistence type="predicted"/>
<dbReference type="PRINTS" id="PR00605">
    <property type="entry name" value="CYTCHROMECIC"/>
</dbReference>
<dbReference type="Proteomes" id="UP000238701">
    <property type="component" value="Unassembled WGS sequence"/>
</dbReference>
<dbReference type="SUPFAM" id="SSF46626">
    <property type="entry name" value="Cytochrome c"/>
    <property type="match status" value="1"/>
</dbReference>
<dbReference type="AlphaFoldDB" id="A0A2U3K4Q3"/>
<evidence type="ECO:0000256" key="5">
    <source>
        <dbReference type="ARBA" id="ARBA00023004"/>
    </source>
</evidence>
<evidence type="ECO:0000313" key="9">
    <source>
        <dbReference type="EMBL" id="SPF34589.1"/>
    </source>
</evidence>
<keyword evidence="1" id="KW-0813">Transport</keyword>
<keyword evidence="4" id="KW-0249">Electron transport</keyword>
<evidence type="ECO:0000256" key="2">
    <source>
        <dbReference type="ARBA" id="ARBA00022617"/>
    </source>
</evidence>
<dbReference type="Gene3D" id="1.10.760.10">
    <property type="entry name" value="Cytochrome c-like domain"/>
    <property type="match status" value="1"/>
</dbReference>
<keyword evidence="5 6" id="KW-0408">Iron</keyword>
<evidence type="ECO:0000256" key="6">
    <source>
        <dbReference type="PROSITE-ProRule" id="PRU00433"/>
    </source>
</evidence>
<keyword evidence="3 6" id="KW-0479">Metal-binding</keyword>
<evidence type="ECO:0000313" key="10">
    <source>
        <dbReference type="Proteomes" id="UP000238701"/>
    </source>
</evidence>
<keyword evidence="2 6" id="KW-0349">Heme</keyword>
<evidence type="ECO:0000256" key="1">
    <source>
        <dbReference type="ARBA" id="ARBA00022448"/>
    </source>
</evidence>
<dbReference type="Pfam" id="PF13442">
    <property type="entry name" value="Cytochrome_CBB3"/>
    <property type="match status" value="1"/>
</dbReference>
<dbReference type="PANTHER" id="PTHR33751">
    <property type="entry name" value="CBB3-TYPE CYTOCHROME C OXIDASE SUBUNIT FIXP"/>
    <property type="match status" value="1"/>
</dbReference>
<feature type="chain" id="PRO_5015656272" evidence="7">
    <location>
        <begin position="29"/>
        <end position="106"/>
    </location>
</feature>
<dbReference type="OrthoDB" id="123252at2"/>
<accession>A0A2U3K4Q3</accession>
<name>A0A2U3K4Q3_9BACT</name>
<evidence type="ECO:0000256" key="3">
    <source>
        <dbReference type="ARBA" id="ARBA00022723"/>
    </source>
</evidence>
<organism evidence="9 10">
    <name type="scientific">Candidatus Sulfotelmatobacter kueseliae</name>
    <dbReference type="NCBI Taxonomy" id="2042962"/>
    <lineage>
        <taxon>Bacteria</taxon>
        <taxon>Pseudomonadati</taxon>
        <taxon>Acidobacteriota</taxon>
        <taxon>Terriglobia</taxon>
        <taxon>Terriglobales</taxon>
        <taxon>Candidatus Korobacteraceae</taxon>
        <taxon>Candidatus Sulfotelmatobacter</taxon>
    </lineage>
</organism>
<dbReference type="InterPro" id="IPR036909">
    <property type="entry name" value="Cyt_c-like_dom_sf"/>
</dbReference>
<feature type="signal peptide" evidence="7">
    <location>
        <begin position="1"/>
        <end position="28"/>
    </location>
</feature>
<dbReference type="InterPro" id="IPR009056">
    <property type="entry name" value="Cyt_c-like_dom"/>
</dbReference>
<dbReference type="GO" id="GO:0005506">
    <property type="term" value="F:iron ion binding"/>
    <property type="evidence" value="ECO:0007669"/>
    <property type="project" value="InterPro"/>
</dbReference>
<evidence type="ECO:0000256" key="7">
    <source>
        <dbReference type="SAM" id="SignalP"/>
    </source>
</evidence>